<keyword evidence="2" id="KW-1003">Cell membrane</keyword>
<feature type="domain" description="Cardiolipin synthase N-terminal" evidence="7">
    <location>
        <begin position="26"/>
        <end position="67"/>
    </location>
</feature>
<name>A0AA90GZZ3_9ACTN</name>
<dbReference type="AlphaFoldDB" id="A0AA90GZZ3"/>
<evidence type="ECO:0000256" key="5">
    <source>
        <dbReference type="ARBA" id="ARBA00023136"/>
    </source>
</evidence>
<evidence type="ECO:0000256" key="2">
    <source>
        <dbReference type="ARBA" id="ARBA00022475"/>
    </source>
</evidence>
<evidence type="ECO:0000256" key="6">
    <source>
        <dbReference type="SAM" id="Phobius"/>
    </source>
</evidence>
<reference evidence="8" key="1">
    <citation type="submission" date="2023-05" db="EMBL/GenBank/DDBJ databases">
        <title>Streptantibioticus silvisoli sp. nov., acidotolerant actinomycetes 1 from pine litter.</title>
        <authorList>
            <person name="Swiecimska M."/>
            <person name="Golinska P."/>
            <person name="Sangal V."/>
            <person name="Wachnowicz B."/>
            <person name="Goodfellow M."/>
        </authorList>
    </citation>
    <scope>NUCLEOTIDE SEQUENCE</scope>
    <source>
        <strain evidence="8">SL13</strain>
    </source>
</reference>
<proteinExistence type="predicted"/>
<comment type="caution">
    <text evidence="8">The sequence shown here is derived from an EMBL/GenBank/DDBJ whole genome shotgun (WGS) entry which is preliminary data.</text>
</comment>
<feature type="transmembrane region" description="Helical" evidence="6">
    <location>
        <begin position="46"/>
        <end position="65"/>
    </location>
</feature>
<dbReference type="RefSeq" id="WP_271312549.1">
    <property type="nucleotide sequence ID" value="NZ_JABXJJ020000006.1"/>
</dbReference>
<feature type="transmembrane region" description="Helical" evidence="6">
    <location>
        <begin position="14"/>
        <end position="34"/>
    </location>
</feature>
<dbReference type="InterPro" id="IPR027379">
    <property type="entry name" value="CLS_N"/>
</dbReference>
<gene>
    <name evidence="8" type="ORF">POF50_005515</name>
</gene>
<evidence type="ECO:0000313" key="8">
    <source>
        <dbReference type="EMBL" id="MDI5968806.1"/>
    </source>
</evidence>
<organism evidence="8">
    <name type="scientific">Streptantibioticus silvisoli</name>
    <dbReference type="NCBI Taxonomy" id="2705255"/>
    <lineage>
        <taxon>Bacteria</taxon>
        <taxon>Bacillati</taxon>
        <taxon>Actinomycetota</taxon>
        <taxon>Actinomycetes</taxon>
        <taxon>Kitasatosporales</taxon>
        <taxon>Streptomycetaceae</taxon>
        <taxon>Streptantibioticus</taxon>
    </lineage>
</organism>
<evidence type="ECO:0000256" key="3">
    <source>
        <dbReference type="ARBA" id="ARBA00022692"/>
    </source>
</evidence>
<keyword evidence="4 6" id="KW-1133">Transmembrane helix</keyword>
<dbReference type="GO" id="GO:0005886">
    <property type="term" value="C:plasma membrane"/>
    <property type="evidence" value="ECO:0007669"/>
    <property type="project" value="UniProtKB-SubCell"/>
</dbReference>
<keyword evidence="5 6" id="KW-0472">Membrane</keyword>
<dbReference type="Pfam" id="PF13396">
    <property type="entry name" value="PLDc_N"/>
    <property type="match status" value="1"/>
</dbReference>
<evidence type="ECO:0000256" key="1">
    <source>
        <dbReference type="ARBA" id="ARBA00004651"/>
    </source>
</evidence>
<accession>A0AA90GZZ3</accession>
<evidence type="ECO:0000256" key="4">
    <source>
        <dbReference type="ARBA" id="ARBA00022989"/>
    </source>
</evidence>
<keyword evidence="3 6" id="KW-0812">Transmembrane</keyword>
<protein>
    <submittedName>
        <fullName evidence="8">PLDc N-terminal domain-containing protein</fullName>
    </submittedName>
</protein>
<evidence type="ECO:0000259" key="7">
    <source>
        <dbReference type="Pfam" id="PF13396"/>
    </source>
</evidence>
<sequence>MLADSLTAAPSNPWVAIVPLIALLPAILCMADIARHPRTQQFSPQMWLAICAFGNVFGLFAYLRFGRSQDR</sequence>
<dbReference type="EMBL" id="JABXJJ020000006">
    <property type="protein sequence ID" value="MDI5968806.1"/>
    <property type="molecule type" value="Genomic_DNA"/>
</dbReference>
<comment type="subcellular location">
    <subcellularLocation>
        <location evidence="1">Cell membrane</location>
        <topology evidence="1">Multi-pass membrane protein</topology>
    </subcellularLocation>
</comment>